<keyword evidence="1" id="KW-1133">Transmembrane helix</keyword>
<evidence type="ECO:0000256" key="1">
    <source>
        <dbReference type="SAM" id="Phobius"/>
    </source>
</evidence>
<name>A0A1F8EA67_9BACT</name>
<evidence type="ECO:0000313" key="3">
    <source>
        <dbReference type="Proteomes" id="UP000178520"/>
    </source>
</evidence>
<protein>
    <recommendedName>
        <fullName evidence="4">Ada DNA repair metal-binding domain-containing protein</fullName>
    </recommendedName>
</protein>
<dbReference type="STRING" id="1802660.A2735_01480"/>
<dbReference type="Gene3D" id="3.40.10.10">
    <property type="entry name" value="DNA Methylphosphotriester Repair Domain"/>
    <property type="match status" value="1"/>
</dbReference>
<keyword evidence="1" id="KW-0472">Membrane</keyword>
<comment type="caution">
    <text evidence="2">The sequence shown here is derived from an EMBL/GenBank/DDBJ whole genome shotgun (WGS) entry which is preliminary data.</text>
</comment>
<sequence length="134" mass="14418">MLSKITYFVKLWAKQYQHGLFIGLCLIITAGIGYNIGRITALRTSPSKNGQSANISNTQQGTGALNKAVPTIKITQPSVKPADPRVVASKAAGSKLYHYSWCSGAQRIKEANKLWFPTEADAISAGYTLAGNCQ</sequence>
<dbReference type="AlphaFoldDB" id="A0A1F8EA67"/>
<evidence type="ECO:0000313" key="2">
    <source>
        <dbReference type="EMBL" id="OGM97811.1"/>
    </source>
</evidence>
<dbReference type="SUPFAM" id="SSF57884">
    <property type="entry name" value="Ada DNA repair protein, N-terminal domain (N-Ada 10)"/>
    <property type="match status" value="1"/>
</dbReference>
<accession>A0A1F8EA67</accession>
<dbReference type="EMBL" id="MGJA01000008">
    <property type="protein sequence ID" value="OGM97811.1"/>
    <property type="molecule type" value="Genomic_DNA"/>
</dbReference>
<gene>
    <name evidence="2" type="ORF">A2735_01480</name>
</gene>
<keyword evidence="1" id="KW-0812">Transmembrane</keyword>
<dbReference type="Proteomes" id="UP000178520">
    <property type="component" value="Unassembled WGS sequence"/>
</dbReference>
<dbReference type="InterPro" id="IPR035451">
    <property type="entry name" value="Ada-like_dom_sf"/>
</dbReference>
<organism evidence="2 3">
    <name type="scientific">Candidatus Yanofskybacteria bacterium RIFCSPHIGHO2_01_FULL_41_21</name>
    <dbReference type="NCBI Taxonomy" id="1802660"/>
    <lineage>
        <taxon>Bacteria</taxon>
        <taxon>Candidatus Yanofskyibacteriota</taxon>
    </lineage>
</organism>
<evidence type="ECO:0008006" key="4">
    <source>
        <dbReference type="Google" id="ProtNLM"/>
    </source>
</evidence>
<proteinExistence type="predicted"/>
<feature type="transmembrane region" description="Helical" evidence="1">
    <location>
        <begin position="20"/>
        <end position="37"/>
    </location>
</feature>
<reference evidence="2 3" key="1">
    <citation type="journal article" date="2016" name="Nat. Commun.">
        <title>Thousands of microbial genomes shed light on interconnected biogeochemical processes in an aquifer system.</title>
        <authorList>
            <person name="Anantharaman K."/>
            <person name="Brown C.T."/>
            <person name="Hug L.A."/>
            <person name="Sharon I."/>
            <person name="Castelle C.J."/>
            <person name="Probst A.J."/>
            <person name="Thomas B.C."/>
            <person name="Singh A."/>
            <person name="Wilkins M.J."/>
            <person name="Karaoz U."/>
            <person name="Brodie E.L."/>
            <person name="Williams K.H."/>
            <person name="Hubbard S.S."/>
            <person name="Banfield J.F."/>
        </authorList>
    </citation>
    <scope>NUCLEOTIDE SEQUENCE [LARGE SCALE GENOMIC DNA]</scope>
</reference>